<evidence type="ECO:0000313" key="3">
    <source>
        <dbReference type="Proteomes" id="UP000544222"/>
    </source>
</evidence>
<dbReference type="SUPFAM" id="SSF53756">
    <property type="entry name" value="UDP-Glycosyltransferase/glycogen phosphorylase"/>
    <property type="match status" value="1"/>
</dbReference>
<accession>A0A7W5DRG4</accession>
<comment type="caution">
    <text evidence="2">The sequence shown here is derived from an EMBL/GenBank/DDBJ whole genome shotgun (WGS) entry which is preliminary data.</text>
</comment>
<keyword evidence="2" id="KW-0808">Transferase</keyword>
<name>A0A7W5DRG4_9PORP</name>
<dbReference type="Gene3D" id="3.40.50.2000">
    <property type="entry name" value="Glycogen Phosphorylase B"/>
    <property type="match status" value="2"/>
</dbReference>
<dbReference type="GO" id="GO:0016740">
    <property type="term" value="F:transferase activity"/>
    <property type="evidence" value="ECO:0007669"/>
    <property type="project" value="UniProtKB-KW"/>
</dbReference>
<dbReference type="Pfam" id="PF09314">
    <property type="entry name" value="DUF1972"/>
    <property type="match status" value="1"/>
</dbReference>
<gene>
    <name evidence="2" type="ORF">FHX64_001357</name>
</gene>
<protein>
    <submittedName>
        <fullName evidence="2">Glycosyltransferase involved in cell wall biosynthesis</fullName>
    </submittedName>
</protein>
<keyword evidence="3" id="KW-1185">Reference proteome</keyword>
<evidence type="ECO:0000259" key="1">
    <source>
        <dbReference type="Pfam" id="PF09314"/>
    </source>
</evidence>
<reference evidence="2 3" key="1">
    <citation type="submission" date="2020-08" db="EMBL/GenBank/DDBJ databases">
        <title>Genomic Encyclopedia of Type Strains, Phase IV (KMG-IV): sequencing the most valuable type-strain genomes for metagenomic binning, comparative biology and taxonomic classification.</title>
        <authorList>
            <person name="Goeker M."/>
        </authorList>
    </citation>
    <scope>NUCLEOTIDE SEQUENCE [LARGE SCALE GENOMIC DNA]</scope>
    <source>
        <strain evidence="2 3">DSM 27471</strain>
    </source>
</reference>
<dbReference type="EMBL" id="JACHYB010000001">
    <property type="protein sequence ID" value="MBB3187194.1"/>
    <property type="molecule type" value="Genomic_DNA"/>
</dbReference>
<dbReference type="Proteomes" id="UP000544222">
    <property type="component" value="Unassembled WGS sequence"/>
</dbReference>
<proteinExistence type="predicted"/>
<dbReference type="AlphaFoldDB" id="A0A7W5DRG4"/>
<dbReference type="RefSeq" id="WP_183412987.1">
    <property type="nucleotide sequence ID" value="NZ_JACHYB010000001.1"/>
</dbReference>
<organism evidence="2 3">
    <name type="scientific">Microbacter margulisiae</name>
    <dbReference type="NCBI Taxonomy" id="1350067"/>
    <lineage>
        <taxon>Bacteria</taxon>
        <taxon>Pseudomonadati</taxon>
        <taxon>Bacteroidota</taxon>
        <taxon>Bacteroidia</taxon>
        <taxon>Bacteroidales</taxon>
        <taxon>Porphyromonadaceae</taxon>
        <taxon>Microbacter</taxon>
    </lineage>
</organism>
<sequence>MKIAILGTRGIPNNYGGFEQFADILSQGLVQKGHEVTVYCSGSHLYKSHLYNGVQLIHKYDPENRIGTIGQFIYDFLCILDARKRDFDFVYMLGYGSSSIWQGIFCKSKPFVITNMDGLEWKRNKYSKKVKLFLRFAEKLAVRNSSYLIADSKGIQTYLKNTYNVKSTYLPYGSFIFIDANQDEIKTFDVQVYEYDMLVARFEPENNIEMILQAYVQSITHRQLLLVGNYKHNKFGLRMFNQYNNVDKRIRFIGAIYDQRTLNNLRYFSNLYFHGHSVGGTNPSLLEAMGSSALICYHDNEFNRAIVNEDGFAFSDSKTLTNIINNTMKTQLQHYIEHNLHKIANIYSWKNIIDQYEYFFKGIKDQS</sequence>
<dbReference type="InterPro" id="IPR015393">
    <property type="entry name" value="DUF1972"/>
</dbReference>
<evidence type="ECO:0000313" key="2">
    <source>
        <dbReference type="EMBL" id="MBB3187194.1"/>
    </source>
</evidence>
<feature type="domain" description="DUF1972" evidence="1">
    <location>
        <begin position="3"/>
        <end position="174"/>
    </location>
</feature>